<keyword evidence="2" id="KW-1185">Reference proteome</keyword>
<evidence type="ECO:0000313" key="1">
    <source>
        <dbReference type="EMBL" id="CAG5182059.1"/>
    </source>
</evidence>
<evidence type="ECO:0000313" key="2">
    <source>
        <dbReference type="Proteomes" id="UP000676310"/>
    </source>
</evidence>
<dbReference type="GeneID" id="67022251"/>
<dbReference type="OrthoDB" id="3797827at2759"/>
<name>A0A8J2IF02_9PLEO</name>
<comment type="caution">
    <text evidence="1">The sequence shown here is derived from an EMBL/GenBank/DDBJ whole genome shotgun (WGS) entry which is preliminary data.</text>
</comment>
<accession>A0A8J2IF02</accession>
<proteinExistence type="predicted"/>
<dbReference type="Proteomes" id="UP000676310">
    <property type="component" value="Unassembled WGS sequence"/>
</dbReference>
<reference evidence="1" key="1">
    <citation type="submission" date="2021-05" db="EMBL/GenBank/DDBJ databases">
        <authorList>
            <person name="Stam R."/>
        </authorList>
    </citation>
    <scope>NUCLEOTIDE SEQUENCE</scope>
    <source>
        <strain evidence="1">CS162</strain>
    </source>
</reference>
<dbReference type="EMBL" id="CAJRGZ010000027">
    <property type="protein sequence ID" value="CAG5182059.1"/>
    <property type="molecule type" value="Genomic_DNA"/>
</dbReference>
<dbReference type="AlphaFoldDB" id="A0A8J2IF02"/>
<dbReference type="RefSeq" id="XP_043173542.1">
    <property type="nucleotide sequence ID" value="XM_043317607.1"/>
</dbReference>
<organism evidence="1 2">
    <name type="scientific">Alternaria atra</name>
    <dbReference type="NCBI Taxonomy" id="119953"/>
    <lineage>
        <taxon>Eukaryota</taxon>
        <taxon>Fungi</taxon>
        <taxon>Dikarya</taxon>
        <taxon>Ascomycota</taxon>
        <taxon>Pezizomycotina</taxon>
        <taxon>Dothideomycetes</taxon>
        <taxon>Pleosporomycetidae</taxon>
        <taxon>Pleosporales</taxon>
        <taxon>Pleosporineae</taxon>
        <taxon>Pleosporaceae</taxon>
        <taxon>Alternaria</taxon>
        <taxon>Alternaria sect. Ulocladioides</taxon>
    </lineage>
</organism>
<protein>
    <submittedName>
        <fullName evidence="1">Uncharacterized protein</fullName>
    </submittedName>
</protein>
<sequence length="322" mass="36628">MSDISELTDLSRCPSPVPGYNYYASPRKFLESMPDHAEPISLEGKGGFGALDSLAIELRQEIYGLAFGVDEPVTVKDCCNPGMSERKRRQCPKHGRDVKADAGRFNILQISKAMREEAMWVVFGKGSLLLNTEEYMSKYLCGWRSKSLRGISSFMQPSSHNNPIWNTVNQFRTIKIKISEEQLRYGNPYIFIDLLVCMVSLLCRGQEGLTVPRSVEVNMGSFFHQMLPFNEHSQLWDRYGEYFDWLCVHSDTHQPDHDKLAEGVAHNLQRLTAIIGKHSGRDHWKIFVKTGIAEEDEGGARALQNFYVGCVQHGMEFNHLDT</sequence>
<gene>
    <name evidence="1" type="ORF">ALTATR162_LOCUS9971</name>
</gene>